<evidence type="ECO:0000256" key="2">
    <source>
        <dbReference type="ARBA" id="ARBA00022692"/>
    </source>
</evidence>
<name>A0ABR1U1A1_9PEZI</name>
<reference evidence="6 7" key="1">
    <citation type="submission" date="2023-01" db="EMBL/GenBank/DDBJ databases">
        <title>Analysis of 21 Apiospora genomes using comparative genomics revels a genus with tremendous synthesis potential of carbohydrate active enzymes and secondary metabolites.</title>
        <authorList>
            <person name="Sorensen T."/>
        </authorList>
    </citation>
    <scope>NUCLEOTIDE SEQUENCE [LARGE SCALE GENOMIC DNA]</scope>
    <source>
        <strain evidence="6 7">CBS 83171</strain>
    </source>
</reference>
<gene>
    <name evidence="6" type="ORF">PG996_011979</name>
</gene>
<protein>
    <submittedName>
        <fullName evidence="6">Uncharacterized protein</fullName>
    </submittedName>
</protein>
<keyword evidence="3 5" id="KW-1133">Transmembrane helix</keyword>
<evidence type="ECO:0000256" key="5">
    <source>
        <dbReference type="SAM" id="Phobius"/>
    </source>
</evidence>
<comment type="subcellular location">
    <subcellularLocation>
        <location evidence="1">Membrane</location>
        <topology evidence="1">Multi-pass membrane protein</topology>
    </subcellularLocation>
</comment>
<comment type="caution">
    <text evidence="6">The sequence shown here is derived from an EMBL/GenBank/DDBJ whole genome shotgun (WGS) entry which is preliminary data.</text>
</comment>
<accession>A0ABR1U1A1</accession>
<evidence type="ECO:0000256" key="3">
    <source>
        <dbReference type="ARBA" id="ARBA00022989"/>
    </source>
</evidence>
<evidence type="ECO:0000256" key="4">
    <source>
        <dbReference type="ARBA" id="ARBA00023136"/>
    </source>
</evidence>
<dbReference type="SUPFAM" id="SSF144083">
    <property type="entry name" value="Magnesium transport protein CorA, transmembrane region"/>
    <property type="match status" value="1"/>
</dbReference>
<evidence type="ECO:0000256" key="1">
    <source>
        <dbReference type="ARBA" id="ARBA00004141"/>
    </source>
</evidence>
<evidence type="ECO:0000313" key="7">
    <source>
        <dbReference type="Proteomes" id="UP001446871"/>
    </source>
</evidence>
<feature type="transmembrane region" description="Helical" evidence="5">
    <location>
        <begin position="211"/>
        <end position="230"/>
    </location>
</feature>
<organism evidence="6 7">
    <name type="scientific">Apiospora saccharicola</name>
    <dbReference type="NCBI Taxonomy" id="335842"/>
    <lineage>
        <taxon>Eukaryota</taxon>
        <taxon>Fungi</taxon>
        <taxon>Dikarya</taxon>
        <taxon>Ascomycota</taxon>
        <taxon>Pezizomycotina</taxon>
        <taxon>Sordariomycetes</taxon>
        <taxon>Xylariomycetidae</taxon>
        <taxon>Amphisphaeriales</taxon>
        <taxon>Apiosporaceae</taxon>
        <taxon>Apiospora</taxon>
    </lineage>
</organism>
<keyword evidence="7" id="KW-1185">Reference proteome</keyword>
<dbReference type="Pfam" id="PF01544">
    <property type="entry name" value="CorA"/>
    <property type="match status" value="1"/>
</dbReference>
<dbReference type="Gene3D" id="1.20.58.340">
    <property type="entry name" value="Magnesium transport protein CorA, transmembrane region"/>
    <property type="match status" value="1"/>
</dbReference>
<keyword evidence="4 5" id="KW-0472">Membrane</keyword>
<dbReference type="EMBL" id="JAQQWM010000008">
    <property type="protein sequence ID" value="KAK8052678.1"/>
    <property type="molecule type" value="Genomic_DNA"/>
</dbReference>
<evidence type="ECO:0000313" key="6">
    <source>
        <dbReference type="EMBL" id="KAK8052678.1"/>
    </source>
</evidence>
<dbReference type="InterPro" id="IPR002523">
    <property type="entry name" value="MgTranspt_CorA/ZnTranspt_ZntB"/>
</dbReference>
<feature type="transmembrane region" description="Helical" evidence="5">
    <location>
        <begin position="181"/>
        <end position="199"/>
    </location>
</feature>
<dbReference type="InterPro" id="IPR045863">
    <property type="entry name" value="CorA_TM1_TM2"/>
</dbReference>
<keyword evidence="2 5" id="KW-0812">Transmembrane</keyword>
<dbReference type="Proteomes" id="UP001446871">
    <property type="component" value="Unassembled WGS sequence"/>
</dbReference>
<sequence length="246" mass="27245">MRVRNGIASSHIGLQSTSVLFEDYDQHLESTQAAVDPLYALSPIFSFYLFSNMALLDMIESNMRSELTHSAVTAQESPTMSNLLYNKQILKRHIDSLKEVIAFVEGFRKRPAYQSIMNSLTDKSTGEIASLLDDLHAALERAESLCDECYQGMGVVAHNATIQEARKAFAEARSVTKLTKLALVFVPLSFTTSAFGMNISELGAAGAPSIWLWLVVTIGVGIPVLAFFHWDVAQLQSYVGILCFWR</sequence>
<proteinExistence type="predicted"/>